<dbReference type="SUPFAM" id="SSF51735">
    <property type="entry name" value="NAD(P)-binding Rossmann-fold domains"/>
    <property type="match status" value="1"/>
</dbReference>
<organism evidence="1 2">
    <name type="scientific">Corynespora cassiicola Philippines</name>
    <dbReference type="NCBI Taxonomy" id="1448308"/>
    <lineage>
        <taxon>Eukaryota</taxon>
        <taxon>Fungi</taxon>
        <taxon>Dikarya</taxon>
        <taxon>Ascomycota</taxon>
        <taxon>Pezizomycotina</taxon>
        <taxon>Dothideomycetes</taxon>
        <taxon>Pleosporomycetidae</taxon>
        <taxon>Pleosporales</taxon>
        <taxon>Corynesporascaceae</taxon>
        <taxon>Corynespora</taxon>
    </lineage>
</organism>
<gene>
    <name evidence="1" type="ORF">BS50DRAFT_568338</name>
</gene>
<dbReference type="InterPro" id="IPR002347">
    <property type="entry name" value="SDR_fam"/>
</dbReference>
<name>A0A2T2P4Y8_CORCC</name>
<dbReference type="STRING" id="1448308.A0A2T2P4Y8"/>
<dbReference type="Proteomes" id="UP000240883">
    <property type="component" value="Unassembled WGS sequence"/>
</dbReference>
<dbReference type="AlphaFoldDB" id="A0A2T2P4Y8"/>
<dbReference type="Gene3D" id="3.40.50.720">
    <property type="entry name" value="NAD(P)-binding Rossmann-like Domain"/>
    <property type="match status" value="1"/>
</dbReference>
<evidence type="ECO:0000313" key="2">
    <source>
        <dbReference type="Proteomes" id="UP000240883"/>
    </source>
</evidence>
<dbReference type="PRINTS" id="PR00081">
    <property type="entry name" value="GDHRDH"/>
</dbReference>
<dbReference type="InterPro" id="IPR036291">
    <property type="entry name" value="NAD(P)-bd_dom_sf"/>
</dbReference>
<evidence type="ECO:0000313" key="1">
    <source>
        <dbReference type="EMBL" id="PSN72741.1"/>
    </source>
</evidence>
<dbReference type="EMBL" id="KZ678129">
    <property type="protein sequence ID" value="PSN72741.1"/>
    <property type="molecule type" value="Genomic_DNA"/>
</dbReference>
<accession>A0A2T2P4Y8</accession>
<dbReference type="PANTHER" id="PTHR43431">
    <property type="entry name" value="OXIDOREDUCTASE, SHORT CHAIN DEHYDROGENASE/REDUCTASE FAMILY (AFU_ORTHOLOGUE AFUA_5G14000)"/>
    <property type="match status" value="1"/>
</dbReference>
<dbReference type="OrthoDB" id="5399006at2759"/>
<protein>
    <submittedName>
        <fullName evidence="1">NAD(P)-binding protein</fullName>
    </submittedName>
</protein>
<dbReference type="Pfam" id="PF00106">
    <property type="entry name" value="adh_short"/>
    <property type="match status" value="1"/>
</dbReference>
<keyword evidence="2" id="KW-1185">Reference proteome</keyword>
<proteinExistence type="predicted"/>
<reference evidence="1 2" key="1">
    <citation type="journal article" date="2018" name="Front. Microbiol.">
        <title>Genome-Wide Analysis of Corynespora cassiicola Leaf Fall Disease Putative Effectors.</title>
        <authorList>
            <person name="Lopez D."/>
            <person name="Ribeiro S."/>
            <person name="Label P."/>
            <person name="Fumanal B."/>
            <person name="Venisse J.S."/>
            <person name="Kohler A."/>
            <person name="de Oliveira R.R."/>
            <person name="Labutti K."/>
            <person name="Lipzen A."/>
            <person name="Lail K."/>
            <person name="Bauer D."/>
            <person name="Ohm R.A."/>
            <person name="Barry K.W."/>
            <person name="Spatafora J."/>
            <person name="Grigoriev I.V."/>
            <person name="Martin F.M."/>
            <person name="Pujade-Renaud V."/>
        </authorList>
    </citation>
    <scope>NUCLEOTIDE SEQUENCE [LARGE SCALE GENOMIC DNA]</scope>
    <source>
        <strain evidence="1 2">Philippines</strain>
    </source>
</reference>
<sequence length="247" mass="26250">MASKLIAIVAGVGPGTGASVARKFAATYPVVLLARSPSNYESLTNEINSAGGKAIGISTDISDSKSVQNAVETIKKEFGNDVGAAAAIFNASGGFLRKPFLELPEDVFSTSLDVSAKGGFIFSQATLPLLLRGVEQKSQHPPSLIFTGATASVKANANMASFATGKWALRALSQSLAREFGPQGVHVSHAIIDGVIDIPRTKELLKELGPEAKLNADGIANDYWWLHTQPKTNFTWEIDLRPAVEKW</sequence>
<dbReference type="PANTHER" id="PTHR43431:SF7">
    <property type="entry name" value="OXIDOREDUCTASE, SHORT CHAIN DEHYDROGENASE_REDUCTASE FAMILY (AFU_ORTHOLOGUE AFUA_5G14000)"/>
    <property type="match status" value="1"/>
</dbReference>